<dbReference type="Proteomes" id="UP001519460">
    <property type="component" value="Unassembled WGS sequence"/>
</dbReference>
<feature type="compositionally biased region" description="Basic residues" evidence="1">
    <location>
        <begin position="161"/>
        <end position="172"/>
    </location>
</feature>
<proteinExistence type="predicted"/>
<reference evidence="3 4" key="1">
    <citation type="journal article" date="2023" name="Sci. Data">
        <title>Genome assembly of the Korean intertidal mud-creeper Batillaria attramentaria.</title>
        <authorList>
            <person name="Patra A.K."/>
            <person name="Ho P.T."/>
            <person name="Jun S."/>
            <person name="Lee S.J."/>
            <person name="Kim Y."/>
            <person name="Won Y.J."/>
        </authorList>
    </citation>
    <scope>NUCLEOTIDE SEQUENCE [LARGE SCALE GENOMIC DNA]</scope>
    <source>
        <strain evidence="3">Wonlab-2016</strain>
    </source>
</reference>
<feature type="compositionally biased region" description="Acidic residues" evidence="1">
    <location>
        <begin position="176"/>
        <end position="204"/>
    </location>
</feature>
<feature type="region of interest" description="Disordered" evidence="1">
    <location>
        <begin position="1"/>
        <end position="63"/>
    </location>
</feature>
<sequence>ARKQVNYSKFETDLDDDFADPSPPPPKKLKKTDKNESLKDERKTLTSTQKTSSRNSRVPLDDKLYERDLQSALELSLVSSQPQVTQAESCQVKSEPPTSHGPVLHSTPLSPDETAPEIPTSKRDDQKSPTILPSAIFCGVADDDGIEFLGTVSCSGESLPNKRRSTASKKKTVYTVDEDSEDDFSANEPSSDSESEYDQNDSDFDDTHATNPPPAAGIPLATSKTSITQSSVRPTAVTNSATPSPVSRPPTDVVSKRPAWTPPARAGGGSPSVGASSLKSPSSGLRLGLSRHARVKPLHPSLKVT</sequence>
<comment type="caution">
    <text evidence="3">The sequence shown here is derived from an EMBL/GenBank/DDBJ whole genome shotgun (WGS) entry which is preliminary data.</text>
</comment>
<feature type="region of interest" description="Disordered" evidence="1">
    <location>
        <begin position="150"/>
        <end position="305"/>
    </location>
</feature>
<dbReference type="Pfam" id="PF15696">
    <property type="entry name" value="RAD51_interact"/>
    <property type="match status" value="1"/>
</dbReference>
<feature type="region of interest" description="Disordered" evidence="1">
    <location>
        <begin position="77"/>
        <end position="130"/>
    </location>
</feature>
<feature type="compositionally biased region" description="Polar residues" evidence="1">
    <location>
        <begin position="77"/>
        <end position="92"/>
    </location>
</feature>
<dbReference type="AlphaFoldDB" id="A0ABD0JEF3"/>
<dbReference type="InterPro" id="IPR031419">
    <property type="entry name" value="RAD51_interact"/>
</dbReference>
<dbReference type="PANTHER" id="PTHR15361">
    <property type="entry name" value="RAD51/NUKS-INTERACTING PROTEIN"/>
    <property type="match status" value="1"/>
</dbReference>
<name>A0ABD0JEF3_9CAEN</name>
<dbReference type="PANTHER" id="PTHR15361:SF5">
    <property type="entry name" value="C3H1-TYPE DOMAIN-CONTAINING PROTEIN"/>
    <property type="match status" value="1"/>
</dbReference>
<feature type="compositionally biased region" description="Basic and acidic residues" evidence="1">
    <location>
        <begin position="32"/>
        <end position="44"/>
    </location>
</feature>
<dbReference type="EMBL" id="JACVVK020000480">
    <property type="protein sequence ID" value="KAK7471749.1"/>
    <property type="molecule type" value="Genomic_DNA"/>
</dbReference>
<feature type="compositionally biased region" description="Polar residues" evidence="1">
    <location>
        <begin position="45"/>
        <end position="56"/>
    </location>
</feature>
<evidence type="ECO:0000256" key="1">
    <source>
        <dbReference type="SAM" id="MobiDB-lite"/>
    </source>
</evidence>
<organism evidence="3 4">
    <name type="scientific">Batillaria attramentaria</name>
    <dbReference type="NCBI Taxonomy" id="370345"/>
    <lineage>
        <taxon>Eukaryota</taxon>
        <taxon>Metazoa</taxon>
        <taxon>Spiralia</taxon>
        <taxon>Lophotrochozoa</taxon>
        <taxon>Mollusca</taxon>
        <taxon>Gastropoda</taxon>
        <taxon>Caenogastropoda</taxon>
        <taxon>Sorbeoconcha</taxon>
        <taxon>Cerithioidea</taxon>
        <taxon>Batillariidae</taxon>
        <taxon>Batillaria</taxon>
    </lineage>
</organism>
<feature type="domain" description="RAD51 interacting motif" evidence="2">
    <location>
        <begin position="271"/>
        <end position="302"/>
    </location>
</feature>
<evidence type="ECO:0000313" key="3">
    <source>
        <dbReference type="EMBL" id="KAK7471749.1"/>
    </source>
</evidence>
<evidence type="ECO:0000313" key="4">
    <source>
        <dbReference type="Proteomes" id="UP001519460"/>
    </source>
</evidence>
<protein>
    <recommendedName>
        <fullName evidence="2">RAD51 interacting motif domain-containing protein</fullName>
    </recommendedName>
</protein>
<gene>
    <name evidence="3" type="ORF">BaRGS_00035631</name>
</gene>
<keyword evidence="4" id="KW-1185">Reference proteome</keyword>
<feature type="compositionally biased region" description="Polar residues" evidence="1">
    <location>
        <begin position="222"/>
        <end position="245"/>
    </location>
</feature>
<accession>A0ABD0JEF3</accession>
<dbReference type="InterPro" id="IPR052003">
    <property type="entry name" value="HR_DNA-Binding_Protein"/>
</dbReference>
<feature type="non-terminal residue" evidence="3">
    <location>
        <position position="1"/>
    </location>
</feature>
<evidence type="ECO:0000259" key="2">
    <source>
        <dbReference type="Pfam" id="PF15696"/>
    </source>
</evidence>
<feature type="compositionally biased region" description="Low complexity" evidence="1">
    <location>
        <begin position="272"/>
        <end position="288"/>
    </location>
</feature>